<evidence type="ECO:0000313" key="2">
    <source>
        <dbReference type="EMBL" id="AOV57359.1"/>
    </source>
</evidence>
<dbReference type="Proteomes" id="UP000241494">
    <property type="component" value="Segment"/>
</dbReference>
<evidence type="ECO:0000313" key="6">
    <source>
        <dbReference type="EMBL" id="AOV58359.1"/>
    </source>
</evidence>
<evidence type="ECO:0000313" key="3">
    <source>
        <dbReference type="EMBL" id="AOV57609.1"/>
    </source>
</evidence>
<organism evidence="1 7">
    <name type="scientific">Synechococcus phage S-CAM1</name>
    <dbReference type="NCBI Taxonomy" id="754037"/>
    <lineage>
        <taxon>Viruses</taxon>
        <taxon>Duplodnaviria</taxon>
        <taxon>Heunggongvirae</taxon>
        <taxon>Uroviricota</taxon>
        <taxon>Caudoviricetes</taxon>
        <taxon>Pantevenvirales</taxon>
        <taxon>Kyanoviridae</taxon>
        <taxon>Anaposvirus</taxon>
        <taxon>Anaposvirus socalone</taxon>
    </lineage>
</organism>
<dbReference type="KEGG" id="vg:15009648"/>
<gene>
    <name evidence="4" type="ORF">C030809_104</name>
    <name evidence="6" type="ORF">C290910_104</name>
    <name evidence="3" type="ORF">N170310_104</name>
    <name evidence="2" type="ORF">N330309_104</name>
    <name evidence="5" type="ORF">S170810_104</name>
    <name evidence="1" type="ORF">SXBG_00227</name>
</gene>
<evidence type="ECO:0000313" key="7">
    <source>
        <dbReference type="Proteomes" id="UP000203521"/>
    </source>
</evidence>
<dbReference type="EMBL" id="KU686194">
    <property type="protein sequence ID" value="AOV57859.1"/>
    <property type="molecule type" value="Genomic_DNA"/>
</dbReference>
<dbReference type="Proteomes" id="UP000240287">
    <property type="component" value="Genome"/>
</dbReference>
<evidence type="ECO:0000313" key="8">
    <source>
        <dbReference type="Proteomes" id="UP000240287"/>
    </source>
</evidence>
<dbReference type="EMBL" id="KU686193">
    <property type="protein sequence ID" value="AOV57609.1"/>
    <property type="molecule type" value="Genomic_DNA"/>
</dbReference>
<keyword evidence="7" id="KW-1185">Reference proteome</keyword>
<dbReference type="EMBL" id="KU686196">
    <property type="protein sequence ID" value="AOV58359.1"/>
    <property type="molecule type" value="Genomic_DNA"/>
</dbReference>
<dbReference type="Gene3D" id="2.60.120.640">
    <property type="entry name" value="gp9"/>
    <property type="match status" value="1"/>
</dbReference>
<dbReference type="Proteomes" id="UP000241610">
    <property type="component" value="Segment"/>
</dbReference>
<dbReference type="EMBL" id="HQ634177">
    <property type="protein sequence ID" value="AGH26962.1"/>
    <property type="molecule type" value="Genomic_DNA"/>
</dbReference>
<name>M4QJ28_9CAUD</name>
<dbReference type="Proteomes" id="UP000241591">
    <property type="component" value="Segment"/>
</dbReference>
<evidence type="ECO:0000313" key="4">
    <source>
        <dbReference type="EMBL" id="AOV57859.1"/>
    </source>
</evidence>
<proteinExistence type="predicted"/>
<dbReference type="Proteomes" id="UP000203521">
    <property type="component" value="Segment"/>
</dbReference>
<dbReference type="InterPro" id="IPR036240">
    <property type="entry name" value="Gp9-like_sf"/>
</dbReference>
<accession>M4QJ28</accession>
<evidence type="ECO:0000313" key="5">
    <source>
        <dbReference type="EMBL" id="AOV58109.1"/>
    </source>
</evidence>
<evidence type="ECO:0000313" key="1">
    <source>
        <dbReference type="EMBL" id="AGH26962.1"/>
    </source>
</evidence>
<dbReference type="EMBL" id="KU686192">
    <property type="protein sequence ID" value="AOV57359.1"/>
    <property type="molecule type" value="Genomic_DNA"/>
</dbReference>
<evidence type="ECO:0000313" key="9">
    <source>
        <dbReference type="Proteomes" id="UP000241265"/>
    </source>
</evidence>
<dbReference type="RefSeq" id="YP_007673140.1">
    <property type="nucleotide sequence ID" value="NC_020837.1"/>
</dbReference>
<reference evidence="1 7" key="1">
    <citation type="submission" date="2010-11" db="EMBL/GenBank/DDBJ databases">
        <title>The Genome Sequence of Synechococcus phage S-CAM1 0208SB26.</title>
        <authorList>
            <consortium name="The Broad Institute Genome Sequencing Platform"/>
            <person name="Henn M.R."/>
            <person name="Martiny J."/>
            <person name="Weihe C."/>
            <person name="Levin J."/>
            <person name="Malboeuf C."/>
            <person name="Casali M."/>
            <person name="Russ C."/>
            <person name="Lennon N."/>
            <person name="Chapman S.B."/>
            <person name="Erlich R."/>
            <person name="Young S.K."/>
            <person name="Yandava C."/>
            <person name="Zeng Q."/>
            <person name="Alvarado L."/>
            <person name="Anderson S."/>
            <person name="Berlin A."/>
            <person name="Chen Z."/>
            <person name="Freedman E."/>
            <person name="Gellesch M."/>
            <person name="Goldberg J."/>
            <person name="Green L."/>
            <person name="Griggs A."/>
            <person name="Gujja S."/>
            <person name="Heilman E.R."/>
            <person name="Heiman D."/>
            <person name="Hollinger A."/>
            <person name="Howarth C."/>
            <person name="Larson L."/>
            <person name="Mehta T."/>
            <person name="Pearson M."/>
            <person name="Roberts A."/>
            <person name="Ryan E."/>
            <person name="Saif S."/>
            <person name="Shea T."/>
            <person name="Shenoy N."/>
            <person name="Sisk P."/>
            <person name="Stolte C."/>
            <person name="Sykes S."/>
            <person name="White J."/>
            <person name="Haas B."/>
            <person name="Nusbaum C."/>
            <person name="Birren B."/>
        </authorList>
    </citation>
    <scope>NUCLEOTIDE SEQUENCE [LARGE SCALE GENOMIC DNA]</scope>
    <source>
        <strain evidence="1 7">S-CAM1</strain>
    </source>
</reference>
<dbReference type="OrthoDB" id="34760at10239"/>
<dbReference type="EMBL" id="KU686195">
    <property type="protein sequence ID" value="AOV58109.1"/>
    <property type="molecule type" value="Genomic_DNA"/>
</dbReference>
<protein>
    <submittedName>
        <fullName evidence="1">Uncharacterized protein</fullName>
    </submittedName>
</protein>
<dbReference type="InterPro" id="IPR027411">
    <property type="entry name" value="Gp9/Gp10_mid_dom_sf"/>
</dbReference>
<dbReference type="GeneID" id="15009648"/>
<dbReference type="SUPFAM" id="SSF50017">
    <property type="entry name" value="gp9"/>
    <property type="match status" value="1"/>
</dbReference>
<dbReference type="Proteomes" id="UP000241265">
    <property type="component" value="Genome"/>
</dbReference>
<reference evidence="8 9" key="2">
    <citation type="journal article" date="2016" name="Virology">
        <title>The genomic content and context of auxiliary metabolic genes in marine cyanomyoviruses.</title>
        <authorList>
            <person name="Crummett L.T."/>
            <person name="Puxty R.J."/>
            <person name="Weihe C."/>
            <person name="Marston M.F."/>
            <person name="Martiny J.B."/>
        </authorList>
    </citation>
    <scope>NUCLEOTIDE SEQUENCE [LARGE SCALE GENOMIC DNA]</scope>
    <source>
        <strain evidence="2">0309SB33</strain>
        <strain evidence="3">0310NB17</strain>
        <strain evidence="4">0809CC03</strain>
        <strain evidence="5">0810SB17</strain>
        <strain evidence="6">0910CC29</strain>
    </source>
</reference>
<sequence>MGRNLSAPPLEQRTTLGITANHSVLSGEILMIDTTAGSEITLTLPANPAVGDRINLIDAAGQCGTTKAILARNGNKIANLAEDLDFDIKNASLELIYSGSSYGWSILSN</sequence>